<evidence type="ECO:0000313" key="2">
    <source>
        <dbReference type="Proteomes" id="UP001422759"/>
    </source>
</evidence>
<name>A0ABP5L4V9_9ACTN</name>
<accession>A0ABP5L4V9</accession>
<organism evidence="1 2">
    <name type="scientific">Kitasatospora kazusensis</name>
    <dbReference type="NCBI Taxonomy" id="407974"/>
    <lineage>
        <taxon>Bacteria</taxon>
        <taxon>Bacillati</taxon>
        <taxon>Actinomycetota</taxon>
        <taxon>Actinomycetes</taxon>
        <taxon>Kitasatosporales</taxon>
        <taxon>Streptomycetaceae</taxon>
        <taxon>Kitasatospora</taxon>
    </lineage>
</organism>
<dbReference type="EMBL" id="BAAANT010000012">
    <property type="protein sequence ID" value="GAA2141745.1"/>
    <property type="molecule type" value="Genomic_DNA"/>
</dbReference>
<proteinExistence type="predicted"/>
<keyword evidence="2" id="KW-1185">Reference proteome</keyword>
<protein>
    <submittedName>
        <fullName evidence="1">Uncharacterized protein</fullName>
    </submittedName>
</protein>
<sequence length="193" mass="20425">MSTLPQLDLDQLFRPGTAGREIAERLTGTVDFMTRSQLVGEKGTALSVVNHVVDTLTEAGFRIERGKVGREAAFRPDHNPPPALIPDGDPSGVVIRTYDETAGMWPVAGTVGREHPDGGIMVKDLEIPGRFPGVWAGRMVGQPSSLRSVVGALAFGEAKLKAVHLLSSGTWAFEISTNMGQGMIVGISPAPAV</sequence>
<dbReference type="RefSeq" id="WP_344464267.1">
    <property type="nucleotide sequence ID" value="NZ_BAAANT010000012.1"/>
</dbReference>
<comment type="caution">
    <text evidence="1">The sequence shown here is derived from an EMBL/GenBank/DDBJ whole genome shotgun (WGS) entry which is preliminary data.</text>
</comment>
<dbReference type="Proteomes" id="UP001422759">
    <property type="component" value="Unassembled WGS sequence"/>
</dbReference>
<reference evidence="2" key="1">
    <citation type="journal article" date="2019" name="Int. J. Syst. Evol. Microbiol.">
        <title>The Global Catalogue of Microorganisms (GCM) 10K type strain sequencing project: providing services to taxonomists for standard genome sequencing and annotation.</title>
        <authorList>
            <consortium name="The Broad Institute Genomics Platform"/>
            <consortium name="The Broad Institute Genome Sequencing Center for Infectious Disease"/>
            <person name="Wu L."/>
            <person name="Ma J."/>
        </authorList>
    </citation>
    <scope>NUCLEOTIDE SEQUENCE [LARGE SCALE GENOMIC DNA]</scope>
    <source>
        <strain evidence="2">JCM 14560</strain>
    </source>
</reference>
<gene>
    <name evidence="1" type="ORF">GCM10009760_26240</name>
</gene>
<evidence type="ECO:0000313" key="1">
    <source>
        <dbReference type="EMBL" id="GAA2141745.1"/>
    </source>
</evidence>